<keyword evidence="3" id="KW-1185">Reference proteome</keyword>
<proteinExistence type="predicted"/>
<accession>A0A075UI97</accession>
<feature type="compositionally biased region" description="Basic and acidic residues" evidence="1">
    <location>
        <begin position="135"/>
        <end position="152"/>
    </location>
</feature>
<dbReference type="AlphaFoldDB" id="A0A075UI97"/>
<organism evidence="2 3">
    <name type="scientific">Amycolatopsis japonica</name>
    <dbReference type="NCBI Taxonomy" id="208439"/>
    <lineage>
        <taxon>Bacteria</taxon>
        <taxon>Bacillati</taxon>
        <taxon>Actinomycetota</taxon>
        <taxon>Actinomycetes</taxon>
        <taxon>Pseudonocardiales</taxon>
        <taxon>Pseudonocardiaceae</taxon>
        <taxon>Amycolatopsis</taxon>
        <taxon>Amycolatopsis japonica group</taxon>
    </lineage>
</organism>
<dbReference type="EMBL" id="CP008953">
    <property type="protein sequence ID" value="AIG73772.1"/>
    <property type="molecule type" value="Genomic_DNA"/>
</dbReference>
<sequence>MDELSAELESGSRRGTALPRAVLRELAADVKSVPEAASLAIWKKAGLPPAERNVKIYDAFGNYIGKPDSWCDELGMAWEVDSYAFHFGRDVYRKTLHRNNRYAAAGIIVVQTLPSRIRDEPEKVIAELRAAADAAARRPRPDVTVVRTDRAA</sequence>
<dbReference type="KEGG" id="aja:AJAP_04245"/>
<dbReference type="STRING" id="208439.AJAP_04245"/>
<feature type="region of interest" description="Disordered" evidence="1">
    <location>
        <begin position="133"/>
        <end position="152"/>
    </location>
</feature>
<protein>
    <submittedName>
        <fullName evidence="2">Uncharacterized protein</fullName>
    </submittedName>
</protein>
<evidence type="ECO:0000313" key="2">
    <source>
        <dbReference type="EMBL" id="AIG73772.1"/>
    </source>
</evidence>
<dbReference type="HOGENOM" id="CLU_1718518_0_0_11"/>
<reference evidence="2 3" key="1">
    <citation type="journal article" date="2014" name="J. Biotechnol.">
        <title>Complete genome sequence of the actinobacterium Amycolatopsis japonica MG417-CF17(T) (=DSM 44213T) producing (S,S)-N,N'-ethylenediaminedisuccinic acid.</title>
        <authorList>
            <person name="Stegmann E."/>
            <person name="Albersmeier A."/>
            <person name="Spohn M."/>
            <person name="Gert H."/>
            <person name="Weber T."/>
            <person name="Wohlleben W."/>
            <person name="Kalinowski J."/>
            <person name="Ruckert C."/>
        </authorList>
    </citation>
    <scope>NUCLEOTIDE SEQUENCE [LARGE SCALE GENOMIC DNA]</scope>
    <source>
        <strain evidence="3">MG417-CF17 (DSM 44213)</strain>
    </source>
</reference>
<dbReference type="Proteomes" id="UP000028492">
    <property type="component" value="Chromosome"/>
</dbReference>
<gene>
    <name evidence="2" type="ORF">AJAP_04245</name>
</gene>
<evidence type="ECO:0000313" key="3">
    <source>
        <dbReference type="Proteomes" id="UP000028492"/>
    </source>
</evidence>
<evidence type="ECO:0000256" key="1">
    <source>
        <dbReference type="SAM" id="MobiDB-lite"/>
    </source>
</evidence>
<name>A0A075UI97_9PSEU</name>
<dbReference type="eggNOG" id="ENOG5031ZWM">
    <property type="taxonomic scope" value="Bacteria"/>
</dbReference>